<dbReference type="PANTHER" id="PTHR43081">
    <property type="entry name" value="ADENYLATE CYCLASE, TERMINAL-DIFFERENTIATION SPECIFIC-RELATED"/>
    <property type="match status" value="1"/>
</dbReference>
<keyword evidence="3" id="KW-1185">Reference proteome</keyword>
<accession>A0ABT0S8N5</accession>
<sequence>MPLYMDIHSIDPETPWEDIAKAHWEDEKIQGDYSVEYKKYWFNRDCGKLFCLVEAPNEEAAHCVHDHAHGLVAEKLIEVHPDLIDGFLGNTGVNEGGAALIPGATDPTQRDCGVRTVLFTDIANSTEMTSRFGNRATMAMLSVHDGIVRNALRANGGREVKHTGDGIMAAFLSAADAVRFACRVQQAFTAHNEPGPEFPVMVRIGISSGEPVEQGNDLFGSTVQLAARLCSQADPGHILVSNTVTDLCDDDDLKFGEARELLLKGFDGEIAAHAVELTC</sequence>
<protein>
    <submittedName>
        <fullName evidence="2">DUF4242 domain-containing protein</fullName>
    </submittedName>
</protein>
<reference evidence="2" key="1">
    <citation type="submission" date="2022-05" db="EMBL/GenBank/DDBJ databases">
        <authorList>
            <person name="Jo J.-H."/>
            <person name="Im W.-T."/>
        </authorList>
    </citation>
    <scope>NUCLEOTIDE SEQUENCE</scope>
    <source>
        <strain evidence="2">RB56-2</strain>
    </source>
</reference>
<dbReference type="Pfam" id="PF14026">
    <property type="entry name" value="SCO4226-like"/>
    <property type="match status" value="1"/>
</dbReference>
<dbReference type="PANTHER" id="PTHR43081:SF1">
    <property type="entry name" value="ADENYLATE CYCLASE, TERMINAL-DIFFERENTIATION SPECIFIC"/>
    <property type="match status" value="1"/>
</dbReference>
<name>A0ABT0S8N5_9SPHN</name>
<dbReference type="Pfam" id="PF00211">
    <property type="entry name" value="Guanylate_cyc"/>
    <property type="match status" value="1"/>
</dbReference>
<dbReference type="Gene3D" id="3.30.70.3090">
    <property type="entry name" value="ORF SCO4226, nickel-binding ferredoxin-like monomer"/>
    <property type="match status" value="1"/>
</dbReference>
<dbReference type="Proteomes" id="UP001165383">
    <property type="component" value="Unassembled WGS sequence"/>
</dbReference>
<dbReference type="InterPro" id="IPR029787">
    <property type="entry name" value="Nucleotide_cyclase"/>
</dbReference>
<dbReference type="InterPro" id="IPR001054">
    <property type="entry name" value="A/G_cyclase"/>
</dbReference>
<dbReference type="SUPFAM" id="SSF55073">
    <property type="entry name" value="Nucleotide cyclase"/>
    <property type="match status" value="1"/>
</dbReference>
<organism evidence="2 3">
    <name type="scientific">Sphingomonas brevis</name>
    <dbReference type="NCBI Taxonomy" id="2908206"/>
    <lineage>
        <taxon>Bacteria</taxon>
        <taxon>Pseudomonadati</taxon>
        <taxon>Pseudomonadota</taxon>
        <taxon>Alphaproteobacteria</taxon>
        <taxon>Sphingomonadales</taxon>
        <taxon>Sphingomonadaceae</taxon>
        <taxon>Sphingomonas</taxon>
    </lineage>
</organism>
<evidence type="ECO:0000259" key="1">
    <source>
        <dbReference type="PROSITE" id="PS50125"/>
    </source>
</evidence>
<dbReference type="RefSeq" id="WP_249916515.1">
    <property type="nucleotide sequence ID" value="NZ_JAMGBB010000001.1"/>
</dbReference>
<dbReference type="EMBL" id="JAMGBB010000001">
    <property type="protein sequence ID" value="MCL6740747.1"/>
    <property type="molecule type" value="Genomic_DNA"/>
</dbReference>
<gene>
    <name evidence="2" type="ORF">LZ518_06320</name>
</gene>
<dbReference type="InterPro" id="IPR042557">
    <property type="entry name" value="SCO4226"/>
</dbReference>
<evidence type="ECO:0000313" key="3">
    <source>
        <dbReference type="Proteomes" id="UP001165383"/>
    </source>
</evidence>
<dbReference type="SMART" id="SM00044">
    <property type="entry name" value="CYCc"/>
    <property type="match status" value="1"/>
</dbReference>
<comment type="caution">
    <text evidence="2">The sequence shown here is derived from an EMBL/GenBank/DDBJ whole genome shotgun (WGS) entry which is preliminary data.</text>
</comment>
<dbReference type="InterPro" id="IPR025336">
    <property type="entry name" value="SCO4226-like"/>
</dbReference>
<dbReference type="Gene3D" id="3.30.70.1230">
    <property type="entry name" value="Nucleotide cyclase"/>
    <property type="match status" value="1"/>
</dbReference>
<evidence type="ECO:0000313" key="2">
    <source>
        <dbReference type="EMBL" id="MCL6740747.1"/>
    </source>
</evidence>
<dbReference type="PROSITE" id="PS50125">
    <property type="entry name" value="GUANYLATE_CYCLASE_2"/>
    <property type="match status" value="1"/>
</dbReference>
<proteinExistence type="predicted"/>
<dbReference type="CDD" id="cd07302">
    <property type="entry name" value="CHD"/>
    <property type="match status" value="1"/>
</dbReference>
<feature type="domain" description="Guanylate cyclase" evidence="1">
    <location>
        <begin position="116"/>
        <end position="230"/>
    </location>
</feature>
<dbReference type="InterPro" id="IPR050697">
    <property type="entry name" value="Adenylyl/Guanylyl_Cyclase_3/4"/>
</dbReference>